<dbReference type="GO" id="GO:0016747">
    <property type="term" value="F:acyltransferase activity, transferring groups other than amino-acyl groups"/>
    <property type="evidence" value="ECO:0007669"/>
    <property type="project" value="InterPro"/>
</dbReference>
<dbReference type="OrthoDB" id="2115692at2759"/>
<protein>
    <recommendedName>
        <fullName evidence="1">N-acetyltransferase domain-containing protein</fullName>
    </recommendedName>
</protein>
<dbReference type="EMBL" id="CAJPDT010000065">
    <property type="protein sequence ID" value="CAF9932407.1"/>
    <property type="molecule type" value="Genomic_DNA"/>
</dbReference>
<dbReference type="PANTHER" id="PTHR42791:SF2">
    <property type="entry name" value="N-ACETYLTRANSFERASE DOMAIN-CONTAINING PROTEIN"/>
    <property type="match status" value="1"/>
</dbReference>
<dbReference type="Proteomes" id="UP000664534">
    <property type="component" value="Unassembled WGS sequence"/>
</dbReference>
<sequence length="229" mass="25177">MPLHVSPATETDAPRIAAIHMAAFGTNPMLLAQFPTAPIRSNLQLSIAAKTLADIRDAKIAVLVVRDDGYDSVDNGDDGVISFAKWSLPVREGERYVEAPWVWPEGTDLELLDRWSGVVEGAKGRVVGEWGCYRLTFIGTDPLHERRGAASLLVQWGLQHCVQDIIPAYLESTVDAGPLYERHGFTAAEKISMVVKGRDGEDVVYEEVCFIFRPSARSSMMSSQTQSTI</sequence>
<dbReference type="InterPro" id="IPR052523">
    <property type="entry name" value="Trichothecene_AcTrans"/>
</dbReference>
<gene>
    <name evidence="2" type="ORF">IMSHALPRED_008884</name>
</gene>
<name>A0A8H3ILG8_9LECA</name>
<dbReference type="PANTHER" id="PTHR42791">
    <property type="entry name" value="GNAT FAMILY ACETYLTRANSFERASE"/>
    <property type="match status" value="1"/>
</dbReference>
<dbReference type="AlphaFoldDB" id="A0A8H3ILG8"/>
<feature type="domain" description="N-acetyltransferase" evidence="1">
    <location>
        <begin position="81"/>
        <end position="212"/>
    </location>
</feature>
<keyword evidence="3" id="KW-1185">Reference proteome</keyword>
<dbReference type="Gene3D" id="3.40.630.30">
    <property type="match status" value="1"/>
</dbReference>
<proteinExistence type="predicted"/>
<reference evidence="2" key="1">
    <citation type="submission" date="2021-03" db="EMBL/GenBank/DDBJ databases">
        <authorList>
            <person name="Tagirdzhanova G."/>
        </authorList>
    </citation>
    <scope>NUCLEOTIDE SEQUENCE</scope>
</reference>
<dbReference type="SUPFAM" id="SSF55729">
    <property type="entry name" value="Acyl-CoA N-acyltransferases (Nat)"/>
    <property type="match status" value="1"/>
</dbReference>
<evidence type="ECO:0000259" key="1">
    <source>
        <dbReference type="PROSITE" id="PS51186"/>
    </source>
</evidence>
<organism evidence="2 3">
    <name type="scientific">Imshaugia aleurites</name>
    <dbReference type="NCBI Taxonomy" id="172621"/>
    <lineage>
        <taxon>Eukaryota</taxon>
        <taxon>Fungi</taxon>
        <taxon>Dikarya</taxon>
        <taxon>Ascomycota</taxon>
        <taxon>Pezizomycotina</taxon>
        <taxon>Lecanoromycetes</taxon>
        <taxon>OSLEUM clade</taxon>
        <taxon>Lecanoromycetidae</taxon>
        <taxon>Lecanorales</taxon>
        <taxon>Lecanorineae</taxon>
        <taxon>Parmeliaceae</taxon>
        <taxon>Imshaugia</taxon>
    </lineage>
</organism>
<evidence type="ECO:0000313" key="2">
    <source>
        <dbReference type="EMBL" id="CAF9932407.1"/>
    </source>
</evidence>
<evidence type="ECO:0000313" key="3">
    <source>
        <dbReference type="Proteomes" id="UP000664534"/>
    </source>
</evidence>
<dbReference type="PROSITE" id="PS51186">
    <property type="entry name" value="GNAT"/>
    <property type="match status" value="1"/>
</dbReference>
<accession>A0A8H3ILG8</accession>
<comment type="caution">
    <text evidence="2">The sequence shown here is derived from an EMBL/GenBank/DDBJ whole genome shotgun (WGS) entry which is preliminary data.</text>
</comment>
<dbReference type="InterPro" id="IPR000182">
    <property type="entry name" value="GNAT_dom"/>
</dbReference>
<dbReference type="InterPro" id="IPR016181">
    <property type="entry name" value="Acyl_CoA_acyltransferase"/>
</dbReference>